<dbReference type="AlphaFoldDB" id="A0A367EN86"/>
<evidence type="ECO:0000313" key="2">
    <source>
        <dbReference type="Proteomes" id="UP000253094"/>
    </source>
</evidence>
<gene>
    <name evidence="1" type="ORF">DQ384_38665</name>
</gene>
<reference evidence="1 2" key="1">
    <citation type="submission" date="2018-06" db="EMBL/GenBank/DDBJ databases">
        <title>Sphaerisporangium craniellae sp. nov., isolated from a marine sponge in the South China Sea.</title>
        <authorList>
            <person name="Li L."/>
        </authorList>
    </citation>
    <scope>NUCLEOTIDE SEQUENCE [LARGE SCALE GENOMIC DNA]</scope>
    <source>
        <strain evidence="1 2">CCTCC AA 208026</strain>
    </source>
</reference>
<organism evidence="1 2">
    <name type="scientific">Sphaerisporangium album</name>
    <dbReference type="NCBI Taxonomy" id="509200"/>
    <lineage>
        <taxon>Bacteria</taxon>
        <taxon>Bacillati</taxon>
        <taxon>Actinomycetota</taxon>
        <taxon>Actinomycetes</taxon>
        <taxon>Streptosporangiales</taxon>
        <taxon>Streptosporangiaceae</taxon>
        <taxon>Sphaerisporangium</taxon>
    </lineage>
</organism>
<accession>A0A367EN86</accession>
<evidence type="ECO:0000313" key="1">
    <source>
        <dbReference type="EMBL" id="RCG19055.1"/>
    </source>
</evidence>
<proteinExistence type="predicted"/>
<name>A0A367EN86_9ACTN</name>
<dbReference type="Proteomes" id="UP000253094">
    <property type="component" value="Unassembled WGS sequence"/>
</dbReference>
<protein>
    <submittedName>
        <fullName evidence="1">Uncharacterized protein</fullName>
    </submittedName>
</protein>
<dbReference type="OrthoDB" id="3849700at2"/>
<comment type="caution">
    <text evidence="1">The sequence shown here is derived from an EMBL/GenBank/DDBJ whole genome shotgun (WGS) entry which is preliminary data.</text>
</comment>
<keyword evidence="2" id="KW-1185">Reference proteome</keyword>
<sequence length="211" mass="24332">MTDPNNPAVGQRTALDLDAILAARWADPEQFPADEWIRAERFWHARRADDERLFEIRAQAAGLLASWSGREARDVGSFGIQVNLETSDLDLGIGYPVDDHDRLIAAMKPYTEYVGERYTRFDTTRLIFVFDHRDVRIEVSALTEADFVVACRMLDEIGTGMTEQERIAHTWVKELLRVAGRMEEYSAWKLVTYARYCQEFNWVPIPERSAD</sequence>
<dbReference type="EMBL" id="QOIL01000035">
    <property type="protein sequence ID" value="RCG19055.1"/>
    <property type="molecule type" value="Genomic_DNA"/>
</dbReference>
<dbReference type="RefSeq" id="WP_114033856.1">
    <property type="nucleotide sequence ID" value="NZ_QOIL01000035.1"/>
</dbReference>